<dbReference type="Proteomes" id="UP000683925">
    <property type="component" value="Unassembled WGS sequence"/>
</dbReference>
<feature type="region of interest" description="Disordered" evidence="1">
    <location>
        <begin position="1"/>
        <end position="69"/>
    </location>
</feature>
<protein>
    <recommendedName>
        <fullName evidence="4">RING-type domain-containing protein</fullName>
    </recommendedName>
</protein>
<feature type="compositionally biased region" description="Basic and acidic residues" evidence="1">
    <location>
        <begin position="1"/>
        <end position="12"/>
    </location>
</feature>
<evidence type="ECO:0000256" key="1">
    <source>
        <dbReference type="SAM" id="MobiDB-lite"/>
    </source>
</evidence>
<dbReference type="OrthoDB" id="10400735at2759"/>
<name>A0A8S1U6D5_PAROT</name>
<gene>
    <name evidence="2" type="ORF">POCTA_138.1.T0370071</name>
</gene>
<reference evidence="2" key="1">
    <citation type="submission" date="2021-01" db="EMBL/GenBank/DDBJ databases">
        <authorList>
            <consortium name="Genoscope - CEA"/>
            <person name="William W."/>
        </authorList>
    </citation>
    <scope>NUCLEOTIDE SEQUENCE</scope>
</reference>
<keyword evidence="3" id="KW-1185">Reference proteome</keyword>
<organism evidence="2 3">
    <name type="scientific">Paramecium octaurelia</name>
    <dbReference type="NCBI Taxonomy" id="43137"/>
    <lineage>
        <taxon>Eukaryota</taxon>
        <taxon>Sar</taxon>
        <taxon>Alveolata</taxon>
        <taxon>Ciliophora</taxon>
        <taxon>Intramacronucleata</taxon>
        <taxon>Oligohymenophorea</taxon>
        <taxon>Peniculida</taxon>
        <taxon>Parameciidae</taxon>
        <taxon>Paramecium</taxon>
    </lineage>
</organism>
<feature type="compositionally biased region" description="Polar residues" evidence="1">
    <location>
        <begin position="13"/>
        <end position="23"/>
    </location>
</feature>
<feature type="region of interest" description="Disordered" evidence="1">
    <location>
        <begin position="81"/>
        <end position="115"/>
    </location>
</feature>
<dbReference type="OMA" id="KNSESQC"/>
<dbReference type="EMBL" id="CAJJDP010000037">
    <property type="protein sequence ID" value="CAD8159602.1"/>
    <property type="molecule type" value="Genomic_DNA"/>
</dbReference>
<sequence>MGCLQSRDKSKELSNQNTEQPQLSDGEAIDPKIKKDFESQSLEDMQKKVVIEPSISIDEDNSSNSPMSHFDEQIKKNFFKNQAKPKILKKNIHRDFSPKRTQEQKQNDLKRSSSQKCIEGNYIPKNKLYYQKYREINRNRMKDRINKHIQEQQQNNLENNQTQISQQMIIEPFQEQEVVAQYSRKNSESQCSLSEIDIICYSCQTKIQTNIFQPECLHNYHQNCLSELITQQIKGDKLQIYCLCNKVIPTKFIAFVLKQSDNQNQGQDYLDTYFNKQHDFLTQNLF</sequence>
<proteinExistence type="predicted"/>
<dbReference type="AlphaFoldDB" id="A0A8S1U6D5"/>
<accession>A0A8S1U6D5</accession>
<feature type="compositionally biased region" description="Low complexity" evidence="1">
    <location>
        <begin position="52"/>
        <end position="66"/>
    </location>
</feature>
<feature type="compositionally biased region" description="Basic and acidic residues" evidence="1">
    <location>
        <begin position="29"/>
        <end position="50"/>
    </location>
</feature>
<feature type="compositionally biased region" description="Basic and acidic residues" evidence="1">
    <location>
        <begin position="93"/>
        <end position="111"/>
    </location>
</feature>
<evidence type="ECO:0000313" key="2">
    <source>
        <dbReference type="EMBL" id="CAD8159602.1"/>
    </source>
</evidence>
<evidence type="ECO:0000313" key="3">
    <source>
        <dbReference type="Proteomes" id="UP000683925"/>
    </source>
</evidence>
<comment type="caution">
    <text evidence="2">The sequence shown here is derived from an EMBL/GenBank/DDBJ whole genome shotgun (WGS) entry which is preliminary data.</text>
</comment>
<evidence type="ECO:0008006" key="4">
    <source>
        <dbReference type="Google" id="ProtNLM"/>
    </source>
</evidence>